<evidence type="ECO:0000256" key="1">
    <source>
        <dbReference type="SAM" id="Phobius"/>
    </source>
</evidence>
<keyword evidence="1" id="KW-0812">Transmembrane</keyword>
<proteinExistence type="predicted"/>
<feature type="transmembrane region" description="Helical" evidence="1">
    <location>
        <begin position="167"/>
        <end position="188"/>
    </location>
</feature>
<feature type="transmembrane region" description="Helical" evidence="1">
    <location>
        <begin position="263"/>
        <end position="283"/>
    </location>
</feature>
<comment type="caution">
    <text evidence="2">The sequence shown here is derived from an EMBL/GenBank/DDBJ whole genome shotgun (WGS) entry which is preliminary data.</text>
</comment>
<sequence>MIPTVDLVRVGISVAVALLLCTLRLRLVLWTDTLFSIAAGGATFYYAKDILKQMCLGSAAVDAQHEFLVGTRCILLLMPAVTWLFCRTTVDITCRTALTLSRLVGYLGAAIVMGVDHYRLKTFSDFHLMYCLLPCCLWSLVMAVQLIRTGSRVNIHIRRVDINKFLLMDLLLLLLLSLTELIAPAFVGQFVDRSVDPLHAYLHRINGCIFLGLAVIPWIGQRFRYSEDKHTVLISRVLCSLIWFGAVGFGINIKQFPLNLSMYMFMGQMGVLFLPAFLGNLVCQSGPLTGAFWSSNRKAVQINQQGQQASPRR</sequence>
<feature type="transmembrane region" description="Helical" evidence="1">
    <location>
        <begin position="67"/>
        <end position="85"/>
    </location>
</feature>
<feature type="transmembrane region" description="Helical" evidence="1">
    <location>
        <begin position="200"/>
        <end position="220"/>
    </location>
</feature>
<keyword evidence="1" id="KW-1133">Transmembrane helix</keyword>
<protein>
    <submittedName>
        <fullName evidence="2">Uncharacterized protein</fullName>
    </submittedName>
</protein>
<feature type="transmembrane region" description="Helical" evidence="1">
    <location>
        <begin position="127"/>
        <end position="147"/>
    </location>
</feature>
<evidence type="ECO:0000313" key="2">
    <source>
        <dbReference type="EMBL" id="KAK7088208.1"/>
    </source>
</evidence>
<organism evidence="2 3">
    <name type="scientific">Littorina saxatilis</name>
    <dbReference type="NCBI Taxonomy" id="31220"/>
    <lineage>
        <taxon>Eukaryota</taxon>
        <taxon>Metazoa</taxon>
        <taxon>Spiralia</taxon>
        <taxon>Lophotrochozoa</taxon>
        <taxon>Mollusca</taxon>
        <taxon>Gastropoda</taxon>
        <taxon>Caenogastropoda</taxon>
        <taxon>Littorinimorpha</taxon>
        <taxon>Littorinoidea</taxon>
        <taxon>Littorinidae</taxon>
        <taxon>Littorina</taxon>
    </lineage>
</organism>
<keyword evidence="3" id="KW-1185">Reference proteome</keyword>
<dbReference type="Proteomes" id="UP001374579">
    <property type="component" value="Unassembled WGS sequence"/>
</dbReference>
<evidence type="ECO:0000313" key="3">
    <source>
        <dbReference type="Proteomes" id="UP001374579"/>
    </source>
</evidence>
<feature type="transmembrane region" description="Helical" evidence="1">
    <location>
        <begin position="97"/>
        <end position="115"/>
    </location>
</feature>
<dbReference type="AlphaFoldDB" id="A0AAN9AJR8"/>
<keyword evidence="1" id="KW-0472">Membrane</keyword>
<dbReference type="EMBL" id="JBAMIC010004070">
    <property type="protein sequence ID" value="KAK7088208.1"/>
    <property type="molecule type" value="Genomic_DNA"/>
</dbReference>
<feature type="transmembrane region" description="Helical" evidence="1">
    <location>
        <begin position="6"/>
        <end position="23"/>
    </location>
</feature>
<gene>
    <name evidence="2" type="ORF">V1264_022148</name>
</gene>
<accession>A0AAN9AJR8</accession>
<feature type="transmembrane region" description="Helical" evidence="1">
    <location>
        <begin position="232"/>
        <end position="251"/>
    </location>
</feature>
<reference evidence="2 3" key="1">
    <citation type="submission" date="2024-02" db="EMBL/GenBank/DDBJ databases">
        <title>Chromosome-scale genome assembly of the rough periwinkle Littorina saxatilis.</title>
        <authorList>
            <person name="De Jode A."/>
            <person name="Faria R."/>
            <person name="Formenti G."/>
            <person name="Sims Y."/>
            <person name="Smith T.P."/>
            <person name="Tracey A."/>
            <person name="Wood J.M.D."/>
            <person name="Zagrodzka Z.B."/>
            <person name="Johannesson K."/>
            <person name="Butlin R.K."/>
            <person name="Leder E.H."/>
        </authorList>
    </citation>
    <scope>NUCLEOTIDE SEQUENCE [LARGE SCALE GENOMIC DNA]</scope>
    <source>
        <strain evidence="2">Snail1</strain>
        <tissue evidence="2">Muscle</tissue>
    </source>
</reference>
<name>A0AAN9AJR8_9CAEN</name>